<dbReference type="EMBL" id="KT007010">
    <property type="protein sequence ID" value="AKQ03286.1"/>
    <property type="molecule type" value="Genomic_DNA"/>
</dbReference>
<dbReference type="GO" id="GO:0003735">
    <property type="term" value="F:structural constituent of ribosome"/>
    <property type="evidence" value="ECO:0007669"/>
    <property type="project" value="InterPro"/>
</dbReference>
<evidence type="ECO:0000256" key="2">
    <source>
        <dbReference type="ARBA" id="ARBA00022980"/>
    </source>
</evidence>
<comment type="similarity">
    <text evidence="1">Belongs to the eukaryotic ribosomal protein eL32 family.</text>
</comment>
<feature type="region of interest" description="Disordered" evidence="4">
    <location>
        <begin position="16"/>
        <end position="43"/>
    </location>
</feature>
<reference evidence="5" key="1">
    <citation type="journal article" date="2015" name="ISME J.">
        <title>Aquifer environment selects for microbial species cohorts in sediment and groundwater.</title>
        <authorList>
            <person name="Hug L.A."/>
            <person name="Thomas B.C."/>
            <person name="Brown C.T."/>
            <person name="Frischkorn K.R."/>
            <person name="Williams K.H."/>
            <person name="Tringe S.G."/>
            <person name="Banfield J.F."/>
        </authorList>
    </citation>
    <scope>NUCLEOTIDE SEQUENCE</scope>
</reference>
<keyword evidence="3" id="KW-0687">Ribonucleoprotein</keyword>
<name>A0A0H4T6A8_9ARCH</name>
<evidence type="ECO:0000256" key="3">
    <source>
        <dbReference type="ARBA" id="ARBA00023274"/>
    </source>
</evidence>
<sequence>MKFLRRNTGFHIRIGKKRKKKQVWRKPTGRDNKMRESRKGRPPLVSIGYKRKKEKKNILMVYNLQNLENAGKNDILILGKIGRKKKIEILKKALEMKVNFQNVNIEKFLKKVKAGGKNGPK</sequence>
<dbReference type="GO" id="GO:0005840">
    <property type="term" value="C:ribosome"/>
    <property type="evidence" value="ECO:0007669"/>
    <property type="project" value="UniProtKB-KW"/>
</dbReference>
<dbReference type="InterPro" id="IPR001515">
    <property type="entry name" value="Ribosomal_eL32"/>
</dbReference>
<evidence type="ECO:0000256" key="1">
    <source>
        <dbReference type="ARBA" id="ARBA00008431"/>
    </source>
</evidence>
<proteinExistence type="inferred from homology"/>
<dbReference type="Pfam" id="PF01655">
    <property type="entry name" value="Ribosomal_L32e"/>
    <property type="match status" value="1"/>
</dbReference>
<evidence type="ECO:0000313" key="5">
    <source>
        <dbReference type="EMBL" id="AKQ03286.1"/>
    </source>
</evidence>
<dbReference type="GO" id="GO:0006412">
    <property type="term" value="P:translation"/>
    <property type="evidence" value="ECO:0007669"/>
    <property type="project" value="InterPro"/>
</dbReference>
<feature type="compositionally biased region" description="Basic and acidic residues" evidence="4">
    <location>
        <begin position="28"/>
        <end position="39"/>
    </location>
</feature>
<organism evidence="5">
    <name type="scientific">uncultured archaeon Rifle_16ft_4_minimus_37913</name>
    <dbReference type="NCBI Taxonomy" id="1665152"/>
    <lineage>
        <taxon>Archaea</taxon>
        <taxon>environmental samples</taxon>
    </lineage>
</organism>
<protein>
    <submittedName>
        <fullName evidence="5">LSU ribosomal protein l32e, large subunit ribosomal protein L32e</fullName>
    </submittedName>
</protein>
<accession>A0A0H4T6A8</accession>
<keyword evidence="2 5" id="KW-0689">Ribosomal protein</keyword>
<dbReference type="SMART" id="SM01393">
    <property type="entry name" value="Ribosomal_L32e"/>
    <property type="match status" value="1"/>
</dbReference>
<evidence type="ECO:0000256" key="4">
    <source>
        <dbReference type="SAM" id="MobiDB-lite"/>
    </source>
</evidence>
<dbReference type="SUPFAM" id="SSF52042">
    <property type="entry name" value="Ribosomal protein L32e"/>
    <property type="match status" value="1"/>
</dbReference>
<dbReference type="GO" id="GO:1990904">
    <property type="term" value="C:ribonucleoprotein complex"/>
    <property type="evidence" value="ECO:0007669"/>
    <property type="project" value="UniProtKB-KW"/>
</dbReference>
<dbReference type="AlphaFoldDB" id="A0A0H4T6A8"/>
<dbReference type="InterPro" id="IPR036351">
    <property type="entry name" value="Ribosomal_eL32_sf"/>
</dbReference>